<reference evidence="1 2" key="1">
    <citation type="submission" date="2020-02" db="EMBL/GenBank/DDBJ databases">
        <authorList>
            <person name="Ferguson B K."/>
        </authorList>
    </citation>
    <scope>NUCLEOTIDE SEQUENCE [LARGE SCALE GENOMIC DNA]</scope>
</reference>
<dbReference type="Proteomes" id="UP000479000">
    <property type="component" value="Unassembled WGS sequence"/>
</dbReference>
<evidence type="ECO:0000313" key="1">
    <source>
        <dbReference type="EMBL" id="CAB0000525.1"/>
    </source>
</evidence>
<evidence type="ECO:0000313" key="2">
    <source>
        <dbReference type="Proteomes" id="UP000479000"/>
    </source>
</evidence>
<organism evidence="1 2">
    <name type="scientific">Nesidiocoris tenuis</name>
    <dbReference type="NCBI Taxonomy" id="355587"/>
    <lineage>
        <taxon>Eukaryota</taxon>
        <taxon>Metazoa</taxon>
        <taxon>Ecdysozoa</taxon>
        <taxon>Arthropoda</taxon>
        <taxon>Hexapoda</taxon>
        <taxon>Insecta</taxon>
        <taxon>Pterygota</taxon>
        <taxon>Neoptera</taxon>
        <taxon>Paraneoptera</taxon>
        <taxon>Hemiptera</taxon>
        <taxon>Heteroptera</taxon>
        <taxon>Panheteroptera</taxon>
        <taxon>Cimicomorpha</taxon>
        <taxon>Miridae</taxon>
        <taxon>Dicyphina</taxon>
        <taxon>Nesidiocoris</taxon>
    </lineage>
</organism>
<accession>A0A6H5GBS3</accession>
<proteinExistence type="predicted"/>
<feature type="non-terminal residue" evidence="1">
    <location>
        <position position="68"/>
    </location>
</feature>
<gene>
    <name evidence="1" type="ORF">NTEN_LOCUS6355</name>
</gene>
<sequence length="68" mass="7743">MVDDQKEMASHIATQRAFGHLSSHILTRTFKKLFLIMAITSKAFWYSNTNRKSRILPPPGHKIMAGKS</sequence>
<protein>
    <submittedName>
        <fullName evidence="1">Uncharacterized protein</fullName>
    </submittedName>
</protein>
<keyword evidence="2" id="KW-1185">Reference proteome</keyword>
<dbReference type="EMBL" id="CADCXU010009567">
    <property type="protein sequence ID" value="CAB0000525.1"/>
    <property type="molecule type" value="Genomic_DNA"/>
</dbReference>
<name>A0A6H5GBS3_9HEMI</name>
<dbReference type="AlphaFoldDB" id="A0A6H5GBS3"/>